<dbReference type="InterPro" id="IPR006895">
    <property type="entry name" value="Znf_Sec23_Sec24"/>
</dbReference>
<dbReference type="Gene3D" id="1.20.120.730">
    <property type="entry name" value="Sec23/Sec24 helical domain"/>
    <property type="match status" value="1"/>
</dbReference>
<feature type="region of interest" description="Disordered" evidence="5">
    <location>
        <begin position="153"/>
        <end position="172"/>
    </location>
</feature>
<dbReference type="Gene3D" id="3.40.20.10">
    <property type="entry name" value="Severin"/>
    <property type="match status" value="1"/>
</dbReference>
<comment type="similarity">
    <text evidence="2">Belongs to the SEC23/SEC24 family. SEC24 subfamily.</text>
</comment>
<dbReference type="Pfam" id="PF04815">
    <property type="entry name" value="Sec23_helical"/>
    <property type="match status" value="1"/>
</dbReference>
<feature type="compositionally biased region" description="Gly residues" evidence="5">
    <location>
        <begin position="332"/>
        <end position="351"/>
    </location>
</feature>
<comment type="similarity">
    <text evidence="1">Belongs to the FAM98 family.</text>
</comment>
<dbReference type="InterPro" id="IPR050550">
    <property type="entry name" value="SEC23_SEC24_subfamily"/>
</dbReference>
<keyword evidence="4" id="KW-0653">Protein transport</keyword>
<dbReference type="InterPro" id="IPR018797">
    <property type="entry name" value="FAM98"/>
</dbReference>
<comment type="caution">
    <text evidence="11">The sequence shown here is derived from an EMBL/GenBank/DDBJ whole genome shotgun (WGS) entry which is preliminary data.</text>
</comment>
<dbReference type="Proteomes" id="UP001141327">
    <property type="component" value="Unassembled WGS sequence"/>
</dbReference>
<protein>
    <submittedName>
        <fullName evidence="11">Uncharacterized protein</fullName>
    </submittedName>
</protein>
<dbReference type="SUPFAM" id="SSF82754">
    <property type="entry name" value="C-terminal, gelsolin-like domain of Sec23/24"/>
    <property type="match status" value="1"/>
</dbReference>
<dbReference type="Gene3D" id="2.60.40.1670">
    <property type="entry name" value="beta-sandwich domain of Sec23/24"/>
    <property type="match status" value="1"/>
</dbReference>
<dbReference type="InterPro" id="IPR006896">
    <property type="entry name" value="Sec23/24_trunk_dom"/>
</dbReference>
<evidence type="ECO:0000313" key="11">
    <source>
        <dbReference type="EMBL" id="KAJ4458659.1"/>
    </source>
</evidence>
<dbReference type="InterPro" id="IPR007123">
    <property type="entry name" value="Gelsolin-like_dom"/>
</dbReference>
<feature type="region of interest" description="Disordered" evidence="5">
    <location>
        <begin position="1225"/>
        <end position="1249"/>
    </location>
</feature>
<evidence type="ECO:0000259" key="7">
    <source>
        <dbReference type="Pfam" id="PF04810"/>
    </source>
</evidence>
<dbReference type="InterPro" id="IPR029006">
    <property type="entry name" value="ADF-H/Gelsolin-like_dom_sf"/>
</dbReference>
<accession>A0ABQ8UMV8</accession>
<dbReference type="InterPro" id="IPR006900">
    <property type="entry name" value="Sec23/24_helical_dom"/>
</dbReference>
<dbReference type="Pfam" id="PF00626">
    <property type="entry name" value="Gelsolin"/>
    <property type="match status" value="1"/>
</dbReference>
<sequence>MADTLAARLGRTALNMSSLDLGDYNLQEICDVTPVGTSFIDLCSKLVTSAGGRPLGGVASNFSSNLFSFVDERGCSPTLGRQQTGEFLATVEARFDLLDFLICEVQMYRMEQAHLKVVPHLRARVGAALDELVQMCDAIPAPLPASAASRSHGAPATFSLRSPPSDTSSLESKLTRIATKVGPLLSPAGAAAACDEPALTRRLCPPLTAAQQAALGAINDRLHQDYHLRHAMLVTRAQATLQSMAWAPRVKANQDETNALVGRLSAALVVPPPISLGLLDRVTPVLLCSSLEEESRASQLKKFIIPKVPDRGGRAEEISFTHAYDNPFQQQGQGGGRGRGGHGGGRGGGAPQGFQQQGQSGGRGGRGGATTGRPQTAPAPAPAPAPFGGQPRPMVMPYQQGGSGCVLKGAQGPPAVFLAPSPGGGFVSAMGMRQDLRQEQSLRGVMHFGVAPFGVAPFNLPPAPPAPPQPLASQRKLRQAPVPLDVLRQEPIVFHAARDERIPSSVANYFVHDDGQCSPRYIRSSLYALPYRADLLSQTALPLGLIVQPMAELAPGEAEPPVVDFGNSPPRCRRCRAYVNRFNRWVAGGRQFVCVFCDMPNDVPESYFSPLDAGGMRHDLAKRPELCRGSVDIVAPPAYYDHPAQVPAYLFVVDVSVPAAMSGMLQAALAGIRAALEGPCGRNPVLIVLPPGWAPGRMAGEVLVGLLTYDRALHFYNLAATPGDRPSPQMQVVADVDEVFLPLAPSGSGGALVPLASAKTSLLGLLDRLPALFQGGSSSGELAFGPAVRAAMEIMKETGGKMLVFASGSPTRGYGALVDAANIAEAMGADREKALYSPQVAPHAATRPARHTPRTPHAPHATRPARHAPRTPHAPPSDGSFRALGQECLRRHIGVDLFVAGDRYTNLASTVTLARATGGEVLFYPGFLPTGQGNGAQLSSDVRRVCTRRTAFEAQLKVRCSQGLEVARFLGPTEARGDTADLPCLDSDKCFGVELKYIDTLPLDRPSVVQAAMLYTTAQGQRFIRVHTLSLQATDRVGAVYARADPDGIMAMTTRIVAEQLRSVSPVDLRGRLVEEAVTMLHAYRRECVHNTPAAQLVIPESLRNYVCYLNGLLKGPLLGPQVRNPDFRVGWACRHGALPVRNTMLLLYPRLYALHAAPDQCGALDERQQVVMPPLVRISAESLEQDGLLLLDDGLQCWLWVGRLVPAALMDALFGASATAQTPRRHASPVAMPAPSPCQPRRHASPVPSPCSWRPFHRLTRGWWFRTGRVAQLTLTAQEGDLSRRLHNVLQAALRPEPWPKTLTIVRQGGPHEPAFCGLLNEDQFGEQPAYVALLGDVHTRITSLLTA</sequence>
<dbReference type="PANTHER" id="PTHR13803">
    <property type="entry name" value="SEC24-RELATED PROTEIN"/>
    <property type="match status" value="1"/>
</dbReference>
<evidence type="ECO:0000259" key="9">
    <source>
        <dbReference type="Pfam" id="PF04815"/>
    </source>
</evidence>
<feature type="domain" description="Sec23/Sec24 beta-sandwich" evidence="10">
    <location>
        <begin position="951"/>
        <end position="1033"/>
    </location>
</feature>
<dbReference type="Pfam" id="PF10239">
    <property type="entry name" value="DUF2465"/>
    <property type="match status" value="1"/>
</dbReference>
<reference evidence="11" key="1">
    <citation type="journal article" date="2022" name="bioRxiv">
        <title>Genomics of Preaxostyla Flagellates Illuminates Evolutionary Transitions and the Path Towards Mitochondrial Loss.</title>
        <authorList>
            <person name="Novak L.V.F."/>
            <person name="Treitli S.C."/>
            <person name="Pyrih J."/>
            <person name="Halakuc P."/>
            <person name="Pipaliya S.V."/>
            <person name="Vacek V."/>
            <person name="Brzon O."/>
            <person name="Soukal P."/>
            <person name="Eme L."/>
            <person name="Dacks J.B."/>
            <person name="Karnkowska A."/>
            <person name="Elias M."/>
            <person name="Hampl V."/>
        </authorList>
    </citation>
    <scope>NUCLEOTIDE SEQUENCE</scope>
    <source>
        <strain evidence="11">RCP-MX</strain>
    </source>
</reference>
<dbReference type="EMBL" id="JAPMOS010000027">
    <property type="protein sequence ID" value="KAJ4458659.1"/>
    <property type="molecule type" value="Genomic_DNA"/>
</dbReference>
<dbReference type="Pfam" id="PF04811">
    <property type="entry name" value="Sec23_trunk"/>
    <property type="match status" value="2"/>
</dbReference>
<dbReference type="SUPFAM" id="SSF53300">
    <property type="entry name" value="vWA-like"/>
    <property type="match status" value="1"/>
</dbReference>
<evidence type="ECO:0000313" key="12">
    <source>
        <dbReference type="Proteomes" id="UP001141327"/>
    </source>
</evidence>
<dbReference type="InterPro" id="IPR012990">
    <property type="entry name" value="Beta-sandwich_Sec23_24"/>
</dbReference>
<feature type="domain" description="Sec23/Sec24 trunk" evidence="8">
    <location>
        <begin position="872"/>
        <end position="944"/>
    </location>
</feature>
<dbReference type="InterPro" id="IPR036175">
    <property type="entry name" value="Sec23/24_helical_dom_sf"/>
</dbReference>
<dbReference type="Gene3D" id="3.40.50.410">
    <property type="entry name" value="von Willebrand factor, type A domain"/>
    <property type="match status" value="1"/>
</dbReference>
<dbReference type="PANTHER" id="PTHR13803:SF4">
    <property type="entry name" value="SECRETORY 24CD, ISOFORM C"/>
    <property type="match status" value="1"/>
</dbReference>
<evidence type="ECO:0000256" key="2">
    <source>
        <dbReference type="ARBA" id="ARBA00008334"/>
    </source>
</evidence>
<feature type="domain" description="Sec23/Sec24 trunk" evidence="8">
    <location>
        <begin position="645"/>
        <end position="839"/>
    </location>
</feature>
<feature type="domain" description="Sec23/Sec24 helical" evidence="9">
    <location>
        <begin position="1045"/>
        <end position="1145"/>
    </location>
</feature>
<dbReference type="SUPFAM" id="SSF81995">
    <property type="entry name" value="beta-sandwich domain of Sec23/24"/>
    <property type="match status" value="1"/>
</dbReference>
<evidence type="ECO:0000259" key="6">
    <source>
        <dbReference type="Pfam" id="PF00626"/>
    </source>
</evidence>
<dbReference type="InterPro" id="IPR036465">
    <property type="entry name" value="vWFA_dom_sf"/>
</dbReference>
<evidence type="ECO:0000256" key="4">
    <source>
        <dbReference type="ARBA" id="ARBA00022927"/>
    </source>
</evidence>
<gene>
    <name evidence="11" type="ORF">PAPYR_5637</name>
</gene>
<feature type="compositionally biased region" description="Gly residues" evidence="5">
    <location>
        <begin position="359"/>
        <end position="370"/>
    </location>
</feature>
<dbReference type="SUPFAM" id="SSF82919">
    <property type="entry name" value="Zn-finger domain of Sec23/24"/>
    <property type="match status" value="1"/>
</dbReference>
<feature type="compositionally biased region" description="Polar residues" evidence="5">
    <location>
        <begin position="159"/>
        <end position="172"/>
    </location>
</feature>
<evidence type="ECO:0000259" key="8">
    <source>
        <dbReference type="Pfam" id="PF04811"/>
    </source>
</evidence>
<proteinExistence type="inferred from homology"/>
<dbReference type="SUPFAM" id="SSF81811">
    <property type="entry name" value="Helical domain of Sec23/24"/>
    <property type="match status" value="1"/>
</dbReference>
<keyword evidence="12" id="KW-1185">Reference proteome</keyword>
<name>A0ABQ8UMV8_9EUKA</name>
<evidence type="ECO:0000259" key="10">
    <source>
        <dbReference type="Pfam" id="PF08033"/>
    </source>
</evidence>
<feature type="region of interest" description="Disordered" evidence="5">
    <location>
        <begin position="843"/>
        <end position="882"/>
    </location>
</feature>
<dbReference type="Pfam" id="PF04810">
    <property type="entry name" value="zf-Sec23_Sec24"/>
    <property type="match status" value="1"/>
</dbReference>
<dbReference type="InterPro" id="IPR036180">
    <property type="entry name" value="Gelsolin-like_dom_sf"/>
</dbReference>
<organism evidence="11 12">
    <name type="scientific">Paratrimastix pyriformis</name>
    <dbReference type="NCBI Taxonomy" id="342808"/>
    <lineage>
        <taxon>Eukaryota</taxon>
        <taxon>Metamonada</taxon>
        <taxon>Preaxostyla</taxon>
        <taxon>Paratrimastigidae</taxon>
        <taxon>Paratrimastix</taxon>
    </lineage>
</organism>
<evidence type="ECO:0000256" key="5">
    <source>
        <dbReference type="SAM" id="MobiDB-lite"/>
    </source>
</evidence>
<dbReference type="InterPro" id="IPR036174">
    <property type="entry name" value="Znf_Sec23_Sec24_sf"/>
</dbReference>
<feature type="domain" description="Zinc finger Sec23/Sec24-type" evidence="7">
    <location>
        <begin position="569"/>
        <end position="607"/>
    </location>
</feature>
<dbReference type="Gene3D" id="2.30.30.380">
    <property type="entry name" value="Zn-finger domain of Sec23/24"/>
    <property type="match status" value="1"/>
</dbReference>
<dbReference type="Pfam" id="PF08033">
    <property type="entry name" value="Sec23_BS"/>
    <property type="match status" value="1"/>
</dbReference>
<evidence type="ECO:0000256" key="3">
    <source>
        <dbReference type="ARBA" id="ARBA00022448"/>
    </source>
</evidence>
<keyword evidence="3" id="KW-0813">Transport</keyword>
<feature type="domain" description="Gelsolin-like" evidence="6">
    <location>
        <begin position="1171"/>
        <end position="1224"/>
    </location>
</feature>
<evidence type="ECO:0000256" key="1">
    <source>
        <dbReference type="ARBA" id="ARBA00007218"/>
    </source>
</evidence>
<feature type="region of interest" description="Disordered" evidence="5">
    <location>
        <begin position="323"/>
        <end position="394"/>
    </location>
</feature>